<evidence type="ECO:0000256" key="2">
    <source>
        <dbReference type="ARBA" id="ARBA00022737"/>
    </source>
</evidence>
<dbReference type="InterPro" id="IPR033443">
    <property type="entry name" value="PROP1-like_PPR_dom"/>
</dbReference>
<feature type="repeat" description="PPR" evidence="3">
    <location>
        <begin position="170"/>
        <end position="204"/>
    </location>
</feature>
<organism evidence="5 6">
    <name type="scientific">Amborella trichopoda</name>
    <dbReference type="NCBI Taxonomy" id="13333"/>
    <lineage>
        <taxon>Eukaryota</taxon>
        <taxon>Viridiplantae</taxon>
        <taxon>Streptophyta</taxon>
        <taxon>Embryophyta</taxon>
        <taxon>Tracheophyta</taxon>
        <taxon>Spermatophyta</taxon>
        <taxon>Magnoliopsida</taxon>
        <taxon>Amborellales</taxon>
        <taxon>Amborellaceae</taxon>
        <taxon>Amborella</taxon>
    </lineage>
</organism>
<dbReference type="NCBIfam" id="TIGR00756">
    <property type="entry name" value="PPR"/>
    <property type="match status" value="5"/>
</dbReference>
<dbReference type="EMBL" id="KI392980">
    <property type="protein sequence ID" value="ERN09476.1"/>
    <property type="molecule type" value="Genomic_DNA"/>
</dbReference>
<dbReference type="AlphaFoldDB" id="W1PP22"/>
<dbReference type="Gramene" id="ERN09476">
    <property type="protein sequence ID" value="ERN09476"/>
    <property type="gene ID" value="AMTR_s00029p00106010"/>
</dbReference>
<evidence type="ECO:0000313" key="6">
    <source>
        <dbReference type="Proteomes" id="UP000017836"/>
    </source>
</evidence>
<reference evidence="6" key="1">
    <citation type="journal article" date="2013" name="Science">
        <title>The Amborella genome and the evolution of flowering plants.</title>
        <authorList>
            <consortium name="Amborella Genome Project"/>
        </authorList>
    </citation>
    <scope>NUCLEOTIDE SEQUENCE [LARGE SCALE GENOMIC DNA]</scope>
</reference>
<dbReference type="Proteomes" id="UP000017836">
    <property type="component" value="Unassembled WGS sequence"/>
</dbReference>
<keyword evidence="6" id="KW-1185">Reference proteome</keyword>
<dbReference type="eggNOG" id="KOG4197">
    <property type="taxonomic scope" value="Eukaryota"/>
</dbReference>
<dbReference type="KEGG" id="atr:18437629"/>
<dbReference type="PANTHER" id="PTHR47936">
    <property type="entry name" value="PPR_LONG DOMAIN-CONTAINING PROTEIN"/>
    <property type="match status" value="1"/>
</dbReference>
<sequence length="397" mass="45065">MSAIHLRRQALIHVRCLCSSATSSEKPKALTFNYARSRISRTQDLDEVIDIFNSVRELPNVAGSRFVQDIVVHRLISAERFSDIETLLENQKMHPNIKLESFTTSLIICYGKAKMVDRAIKTYQQMDDHGTPRTVTSFNALLTACREAGEFNKVTELFAEIPAKFGLTPTQVSYGILIKSICEMGSPDKAYEILKDMKEKDVKINTVIYTTLIDAFYKNQKPEEARKVWEEMVKMGCSPDRPAYNSRLLYVANHGNLEEALKIIEEMEASELKPDAPTYTFLLSCYCKNGKGEEAKKVYETMVAKACYPTVQTYRIYVNHLCENAKYDLGLEIFMESVKRNRVPPFKTATLLLEGLAKNGKVDEAKELIKTVKNRYAPNMSTSWVKLEAELGLSKSD</sequence>
<accession>W1PP22</accession>
<feature type="repeat" description="PPR" evidence="3">
    <location>
        <begin position="205"/>
        <end position="239"/>
    </location>
</feature>
<evidence type="ECO:0000259" key="4">
    <source>
        <dbReference type="Pfam" id="PF17177"/>
    </source>
</evidence>
<protein>
    <recommendedName>
        <fullName evidence="4">PROP1-like PPR domain-containing protein</fullName>
    </recommendedName>
</protein>
<dbReference type="SUPFAM" id="SSF81901">
    <property type="entry name" value="HCP-like"/>
    <property type="match status" value="1"/>
</dbReference>
<dbReference type="PANTHER" id="PTHR47936:SF8">
    <property type="entry name" value="PENTATRICOPEPTIDE REPEAT-CONTAINING PROTEIN"/>
    <property type="match status" value="1"/>
</dbReference>
<evidence type="ECO:0000256" key="1">
    <source>
        <dbReference type="ARBA" id="ARBA00007626"/>
    </source>
</evidence>
<dbReference type="HOGENOM" id="CLU_002706_10_3_1"/>
<dbReference type="OrthoDB" id="185373at2759"/>
<dbReference type="OMA" id="VKNNRME"/>
<dbReference type="InterPro" id="IPR002885">
    <property type="entry name" value="PPR_rpt"/>
</dbReference>
<feature type="repeat" description="PPR" evidence="3">
    <location>
        <begin position="275"/>
        <end position="309"/>
    </location>
</feature>
<feature type="repeat" description="PPR" evidence="3">
    <location>
        <begin position="240"/>
        <end position="274"/>
    </location>
</feature>
<gene>
    <name evidence="5" type="ORF">AMTR_s00029p00106010</name>
</gene>
<keyword evidence="2" id="KW-0677">Repeat</keyword>
<comment type="similarity">
    <text evidence="1">Belongs to the PPR family. P subfamily.</text>
</comment>
<evidence type="ECO:0000313" key="5">
    <source>
        <dbReference type="EMBL" id="ERN09476.1"/>
    </source>
</evidence>
<dbReference type="InterPro" id="IPR011990">
    <property type="entry name" value="TPR-like_helical_dom_sf"/>
</dbReference>
<proteinExistence type="inferred from homology"/>
<dbReference type="Pfam" id="PF17177">
    <property type="entry name" value="PPR_long"/>
    <property type="match status" value="1"/>
</dbReference>
<dbReference type="Pfam" id="PF13041">
    <property type="entry name" value="PPR_2"/>
    <property type="match status" value="2"/>
</dbReference>
<evidence type="ECO:0000256" key="3">
    <source>
        <dbReference type="PROSITE-ProRule" id="PRU00708"/>
    </source>
</evidence>
<dbReference type="PROSITE" id="PS51375">
    <property type="entry name" value="PPR"/>
    <property type="match status" value="4"/>
</dbReference>
<dbReference type="Gene3D" id="1.25.40.10">
    <property type="entry name" value="Tetratricopeptide repeat domain"/>
    <property type="match status" value="3"/>
</dbReference>
<dbReference type="Pfam" id="PF01535">
    <property type="entry name" value="PPR"/>
    <property type="match status" value="2"/>
</dbReference>
<feature type="domain" description="PROP1-like PPR" evidence="4">
    <location>
        <begin position="83"/>
        <end position="199"/>
    </location>
</feature>
<name>W1PP22_AMBTC</name>